<comment type="similarity">
    <text evidence="2 11">Belongs to the complex I subunit 3 family.</text>
</comment>
<evidence type="ECO:0000256" key="12">
    <source>
        <dbReference type="SAM" id="Phobius"/>
    </source>
</evidence>
<dbReference type="InterPro" id="IPR038430">
    <property type="entry name" value="NDAH_ubi_oxred_su3_sf"/>
</dbReference>
<evidence type="ECO:0000256" key="8">
    <source>
        <dbReference type="ARBA" id="ARBA00022989"/>
    </source>
</evidence>
<dbReference type="GO" id="GO:0030964">
    <property type="term" value="C:NADH dehydrogenase complex"/>
    <property type="evidence" value="ECO:0007669"/>
    <property type="project" value="TreeGrafter"/>
</dbReference>
<dbReference type="Proteomes" id="UP000244900">
    <property type="component" value="Chromosome"/>
</dbReference>
<dbReference type="OrthoDB" id="3747048at2"/>
<dbReference type="PANTHER" id="PTHR11058:SF22">
    <property type="entry name" value="NADH-QUINONE OXIDOREDUCTASE SUBUNIT A"/>
    <property type="match status" value="1"/>
</dbReference>
<evidence type="ECO:0000256" key="5">
    <source>
        <dbReference type="ARBA" id="ARBA00022692"/>
    </source>
</evidence>
<dbReference type="AlphaFoldDB" id="A0A2S1T0G0"/>
<evidence type="ECO:0000256" key="6">
    <source>
        <dbReference type="ARBA" id="ARBA00022719"/>
    </source>
</evidence>
<keyword evidence="6 11" id="KW-0874">Quinone</keyword>
<keyword evidence="3" id="KW-0813">Transport</keyword>
<evidence type="ECO:0000313" key="14">
    <source>
        <dbReference type="Proteomes" id="UP000244900"/>
    </source>
</evidence>
<evidence type="ECO:0000256" key="7">
    <source>
        <dbReference type="ARBA" id="ARBA00022967"/>
    </source>
</evidence>
<evidence type="ECO:0000256" key="10">
    <source>
        <dbReference type="ARBA" id="ARBA00023136"/>
    </source>
</evidence>
<organism evidence="13 14">
    <name type="scientific">Streptomyces tirandamycinicus</name>
    <dbReference type="NCBI Taxonomy" id="2174846"/>
    <lineage>
        <taxon>Bacteria</taxon>
        <taxon>Bacillati</taxon>
        <taxon>Actinomycetota</taxon>
        <taxon>Actinomycetes</taxon>
        <taxon>Kitasatosporales</taxon>
        <taxon>Streptomycetaceae</taxon>
        <taxon>Streptomyces</taxon>
    </lineage>
</organism>
<dbReference type="GO" id="GO:0048038">
    <property type="term" value="F:quinone binding"/>
    <property type="evidence" value="ECO:0007669"/>
    <property type="project" value="UniProtKB-KW"/>
</dbReference>
<keyword evidence="8 12" id="KW-1133">Transmembrane helix</keyword>
<comment type="subcellular location">
    <subcellularLocation>
        <location evidence="11">Cell membrane</location>
        <topology evidence="11">Multi-pass membrane protein</topology>
    </subcellularLocation>
    <subcellularLocation>
        <location evidence="1">Membrane</location>
    </subcellularLocation>
</comment>
<dbReference type="PANTHER" id="PTHR11058">
    <property type="entry name" value="NADH-UBIQUINONE OXIDOREDUCTASE CHAIN 3"/>
    <property type="match status" value="1"/>
</dbReference>
<evidence type="ECO:0000256" key="11">
    <source>
        <dbReference type="RuleBase" id="RU003639"/>
    </source>
</evidence>
<proteinExistence type="inferred from homology"/>
<comment type="catalytic activity">
    <reaction evidence="11">
        <text>a quinone + NADH + 5 H(+)(in) = a quinol + NAD(+) + 4 H(+)(out)</text>
        <dbReference type="Rhea" id="RHEA:57888"/>
        <dbReference type="ChEBI" id="CHEBI:15378"/>
        <dbReference type="ChEBI" id="CHEBI:24646"/>
        <dbReference type="ChEBI" id="CHEBI:57540"/>
        <dbReference type="ChEBI" id="CHEBI:57945"/>
        <dbReference type="ChEBI" id="CHEBI:132124"/>
    </reaction>
</comment>
<dbReference type="GO" id="GO:0008137">
    <property type="term" value="F:NADH dehydrogenase (ubiquinone) activity"/>
    <property type="evidence" value="ECO:0007669"/>
    <property type="project" value="InterPro"/>
</dbReference>
<keyword evidence="7" id="KW-1278">Translocase</keyword>
<keyword evidence="14" id="KW-1185">Reference proteome</keyword>
<dbReference type="InterPro" id="IPR000440">
    <property type="entry name" value="NADH_UbQ/plastoQ_OxRdtase_su3"/>
</dbReference>
<evidence type="ECO:0000256" key="1">
    <source>
        <dbReference type="ARBA" id="ARBA00004370"/>
    </source>
</evidence>
<accession>A0A2S1T0G0</accession>
<dbReference type="Pfam" id="PF00507">
    <property type="entry name" value="Oxidored_q4"/>
    <property type="match status" value="1"/>
</dbReference>
<reference evidence="13 14" key="1">
    <citation type="submission" date="2018-05" db="EMBL/GenBank/DDBJ databases">
        <title>Complete genome sequence of sponge-derived Streptomyces sp. HNM0039.</title>
        <authorList>
            <person name="Huang X."/>
            <person name="Zhou S."/>
        </authorList>
    </citation>
    <scope>NUCLEOTIDE SEQUENCE [LARGE SCALE GENOMIC DNA]</scope>
    <source>
        <strain evidence="13 14">HNM0039</strain>
    </source>
</reference>
<feature type="transmembrane region" description="Helical" evidence="12">
    <location>
        <begin position="123"/>
        <end position="146"/>
    </location>
</feature>
<dbReference type="GO" id="GO:0005886">
    <property type="term" value="C:plasma membrane"/>
    <property type="evidence" value="ECO:0007669"/>
    <property type="project" value="UniProtKB-SubCell"/>
</dbReference>
<dbReference type="EC" id="7.1.1.-" evidence="11"/>
<sequence length="154" mass="17529">MMFLSVRALTVREPFRWAKRRGLCAFEVRGRWLGSMARVSVWLPVLVLLGLTVAAVAGLYGLSALLAERAAALAPMPFAGGLMPREHAFSRFHVRWYPVTMIFLAFDMEMLFMYPWVRVVREMGPPAVVEMFLFLGILFAAVTYAWREGALRWA</sequence>
<protein>
    <recommendedName>
        <fullName evidence="11">NADH-quinone oxidoreductase subunit</fullName>
        <ecNumber evidence="11">7.1.1.-</ecNumber>
    </recommendedName>
</protein>
<dbReference type="Gene3D" id="1.20.58.1610">
    <property type="entry name" value="NADH:ubiquinone/plastoquinone oxidoreductase, chain 3"/>
    <property type="match status" value="1"/>
</dbReference>
<keyword evidence="4" id="KW-1003">Cell membrane</keyword>
<comment type="function">
    <text evidence="11">NDH-1 shuttles electrons from NADH, via FMN and iron-sulfur (Fe-S) centers, to quinones in the respiratory chain.</text>
</comment>
<feature type="transmembrane region" description="Helical" evidence="12">
    <location>
        <begin position="96"/>
        <end position="117"/>
    </location>
</feature>
<keyword evidence="10 12" id="KW-0472">Membrane</keyword>
<evidence type="ECO:0000313" key="13">
    <source>
        <dbReference type="EMBL" id="AWI32106.1"/>
    </source>
</evidence>
<keyword evidence="5 11" id="KW-0812">Transmembrane</keyword>
<name>A0A2S1T0G0_9ACTN</name>
<evidence type="ECO:0000256" key="2">
    <source>
        <dbReference type="ARBA" id="ARBA00008472"/>
    </source>
</evidence>
<dbReference type="KEGG" id="stir:DDW44_27405"/>
<gene>
    <name evidence="13" type="ORF">DDW44_27405</name>
</gene>
<dbReference type="EMBL" id="CP029188">
    <property type="protein sequence ID" value="AWI32106.1"/>
    <property type="molecule type" value="Genomic_DNA"/>
</dbReference>
<keyword evidence="9 11" id="KW-0520">NAD</keyword>
<evidence type="ECO:0000256" key="4">
    <source>
        <dbReference type="ARBA" id="ARBA00022475"/>
    </source>
</evidence>
<evidence type="ECO:0000256" key="9">
    <source>
        <dbReference type="ARBA" id="ARBA00023027"/>
    </source>
</evidence>
<feature type="transmembrane region" description="Helical" evidence="12">
    <location>
        <begin position="39"/>
        <end position="60"/>
    </location>
</feature>
<evidence type="ECO:0000256" key="3">
    <source>
        <dbReference type="ARBA" id="ARBA00022448"/>
    </source>
</evidence>